<evidence type="ECO:0000259" key="3">
    <source>
        <dbReference type="PROSITE" id="PS50954"/>
    </source>
</evidence>
<keyword evidence="2" id="KW-0472">Membrane</keyword>
<evidence type="ECO:0000256" key="1">
    <source>
        <dbReference type="SAM" id="MobiDB-lite"/>
    </source>
</evidence>
<name>A0A8C6WHH6_9GOBI</name>
<organism evidence="4 5">
    <name type="scientific">Neogobius melanostomus</name>
    <name type="common">round goby</name>
    <dbReference type="NCBI Taxonomy" id="47308"/>
    <lineage>
        <taxon>Eukaryota</taxon>
        <taxon>Metazoa</taxon>
        <taxon>Chordata</taxon>
        <taxon>Craniata</taxon>
        <taxon>Vertebrata</taxon>
        <taxon>Euteleostomi</taxon>
        <taxon>Actinopterygii</taxon>
        <taxon>Neopterygii</taxon>
        <taxon>Teleostei</taxon>
        <taxon>Neoteleostei</taxon>
        <taxon>Acanthomorphata</taxon>
        <taxon>Gobiaria</taxon>
        <taxon>Gobiiformes</taxon>
        <taxon>Gobioidei</taxon>
        <taxon>Gobiidae</taxon>
        <taxon>Benthophilinae</taxon>
        <taxon>Neogobiini</taxon>
        <taxon>Neogobius</taxon>
    </lineage>
</organism>
<dbReference type="PROSITE" id="PS50954">
    <property type="entry name" value="LEM"/>
    <property type="match status" value="1"/>
</dbReference>
<proteinExistence type="predicted"/>
<evidence type="ECO:0000313" key="4">
    <source>
        <dbReference type="Ensembl" id="ENSNMLP00000007694.1"/>
    </source>
</evidence>
<protein>
    <recommendedName>
        <fullName evidence="3">LEM domain-containing protein</fullName>
    </recommendedName>
</protein>
<sequence>MSLSEKSDSEISALLKEYGIKHGPIVDSTRRLYEKKLEAAMEEAPQNQNGSSDKTYYREEEVVTYITYHSPPRNEASGNVELRHRDVTEPTKQEEREEEESALNQEPITRSVAAVAKASRSSAPSKPAAPRSTAGRLWSLIRLLLLLALFAAAGYFLLSHVMSSEGKQQLQE</sequence>
<dbReference type="Gene3D" id="1.10.720.40">
    <property type="match status" value="1"/>
</dbReference>
<accession>A0A8C6WHH6</accession>
<keyword evidence="5" id="KW-1185">Reference proteome</keyword>
<dbReference type="InterPro" id="IPR003887">
    <property type="entry name" value="LEM_dom"/>
</dbReference>
<feature type="compositionally biased region" description="Basic and acidic residues" evidence="1">
    <location>
        <begin position="81"/>
        <end position="95"/>
    </location>
</feature>
<dbReference type="PANTHER" id="PTHR12019:SF5">
    <property type="entry name" value="EMERIN (EMERY-DREIFUSS MUSCULAR DYSTROPHY)"/>
    <property type="match status" value="1"/>
</dbReference>
<dbReference type="SUPFAM" id="SSF63451">
    <property type="entry name" value="LEM domain"/>
    <property type="match status" value="1"/>
</dbReference>
<dbReference type="Ensembl" id="ENSNMLT00000008760.1">
    <property type="protein sequence ID" value="ENSNMLP00000007694.1"/>
    <property type="gene ID" value="ENSNMLG00000005520.1"/>
</dbReference>
<feature type="domain" description="LEM" evidence="3">
    <location>
        <begin position="1"/>
        <end position="44"/>
    </location>
</feature>
<dbReference type="FunFam" id="1.10.720.40:FF:000001">
    <property type="entry name" value="LEM domain containing 2, isoform CRA_a"/>
    <property type="match status" value="1"/>
</dbReference>
<keyword evidence="2" id="KW-0812">Transmembrane</keyword>
<reference evidence="4" key="2">
    <citation type="submission" date="2025-09" db="UniProtKB">
        <authorList>
            <consortium name="Ensembl"/>
        </authorList>
    </citation>
    <scope>IDENTIFICATION</scope>
</reference>
<feature type="transmembrane region" description="Helical" evidence="2">
    <location>
        <begin position="140"/>
        <end position="158"/>
    </location>
</feature>
<dbReference type="Proteomes" id="UP000694523">
    <property type="component" value="Unplaced"/>
</dbReference>
<evidence type="ECO:0000313" key="5">
    <source>
        <dbReference type="Proteomes" id="UP000694523"/>
    </source>
</evidence>
<dbReference type="InterPro" id="IPR051656">
    <property type="entry name" value="LEM_domain"/>
</dbReference>
<dbReference type="Pfam" id="PF03020">
    <property type="entry name" value="LEM"/>
    <property type="match status" value="1"/>
</dbReference>
<reference evidence="4" key="1">
    <citation type="submission" date="2025-08" db="UniProtKB">
        <authorList>
            <consortium name="Ensembl"/>
        </authorList>
    </citation>
    <scope>IDENTIFICATION</scope>
</reference>
<feature type="compositionally biased region" description="Low complexity" evidence="1">
    <location>
        <begin position="109"/>
        <end position="131"/>
    </location>
</feature>
<dbReference type="AlphaFoldDB" id="A0A8C6WHH6"/>
<evidence type="ECO:0000256" key="2">
    <source>
        <dbReference type="SAM" id="Phobius"/>
    </source>
</evidence>
<keyword evidence="2" id="KW-1133">Transmembrane helix</keyword>
<feature type="region of interest" description="Disordered" evidence="1">
    <location>
        <begin position="68"/>
        <end position="131"/>
    </location>
</feature>
<dbReference type="PANTHER" id="PTHR12019">
    <property type="entry name" value="LAMINA-ASSOCIATED POLYPEPTIDE THYMOPOIETIN"/>
    <property type="match status" value="1"/>
</dbReference>
<dbReference type="InterPro" id="IPR011015">
    <property type="entry name" value="LEM/LEM-like_dom_sf"/>
</dbReference>
<dbReference type="SMART" id="SM00540">
    <property type="entry name" value="LEM"/>
    <property type="match status" value="1"/>
</dbReference>